<keyword evidence="2" id="KW-1185">Reference proteome</keyword>
<accession>A0A852RC61</accession>
<name>A0A852RC61_9MICO</name>
<organism evidence="1 2">
    <name type="scientific">Leucobacter aridicollis</name>
    <dbReference type="NCBI Taxonomy" id="283878"/>
    <lineage>
        <taxon>Bacteria</taxon>
        <taxon>Bacillati</taxon>
        <taxon>Actinomycetota</taxon>
        <taxon>Actinomycetes</taxon>
        <taxon>Micrococcales</taxon>
        <taxon>Microbacteriaceae</taxon>
        <taxon>Leucobacter</taxon>
    </lineage>
</organism>
<sequence>MNANTPSKTDIFGGIDYLRNLISDVAIGVILENGRGNDFDFDCPVAQMTDEELTNVSEKLDEMRGQLEWRDLEVPCYDGIDDVVDHVDDGVDCEPEHWKSALEAFDLDSARVDRFVRVRRELCEKHGLQPLLAA</sequence>
<dbReference type="EMBL" id="JACCBD010000001">
    <property type="protein sequence ID" value="NYD26966.1"/>
    <property type="molecule type" value="Genomic_DNA"/>
</dbReference>
<gene>
    <name evidence="1" type="ORF">BJ960_001769</name>
</gene>
<protein>
    <submittedName>
        <fullName evidence="1">Uncharacterized protein</fullName>
    </submittedName>
</protein>
<proteinExistence type="predicted"/>
<dbReference type="AlphaFoldDB" id="A0A852RC61"/>
<reference evidence="1 2" key="1">
    <citation type="submission" date="2020-07" db="EMBL/GenBank/DDBJ databases">
        <title>Sequencing the genomes of 1000 actinobacteria strains.</title>
        <authorList>
            <person name="Klenk H.-P."/>
        </authorList>
    </citation>
    <scope>NUCLEOTIDE SEQUENCE [LARGE SCALE GENOMIC DNA]</scope>
    <source>
        <strain evidence="1 2">DSM 17380</strain>
    </source>
</reference>
<dbReference type="RefSeq" id="WP_185987021.1">
    <property type="nucleotide sequence ID" value="NZ_BAAALZ010000001.1"/>
</dbReference>
<evidence type="ECO:0000313" key="2">
    <source>
        <dbReference type="Proteomes" id="UP000586095"/>
    </source>
</evidence>
<evidence type="ECO:0000313" key="1">
    <source>
        <dbReference type="EMBL" id="NYD26966.1"/>
    </source>
</evidence>
<dbReference type="Proteomes" id="UP000586095">
    <property type="component" value="Unassembled WGS sequence"/>
</dbReference>
<comment type="caution">
    <text evidence="1">The sequence shown here is derived from an EMBL/GenBank/DDBJ whole genome shotgun (WGS) entry which is preliminary data.</text>
</comment>